<keyword evidence="3" id="KW-1185">Reference proteome</keyword>
<proteinExistence type="predicted"/>
<evidence type="ECO:0000313" key="2">
    <source>
        <dbReference type="EMBL" id="MFK4263400.1"/>
    </source>
</evidence>
<feature type="region of interest" description="Disordered" evidence="1">
    <location>
        <begin position="1"/>
        <end position="39"/>
    </location>
</feature>
<gene>
    <name evidence="2" type="ORF">ACI2L5_00455</name>
</gene>
<dbReference type="RefSeq" id="WP_404745346.1">
    <property type="nucleotide sequence ID" value="NZ_JBJDQH010000001.1"/>
</dbReference>
<protein>
    <submittedName>
        <fullName evidence="2">Uncharacterized protein</fullName>
    </submittedName>
</protein>
<dbReference type="Proteomes" id="UP001620295">
    <property type="component" value="Unassembled WGS sequence"/>
</dbReference>
<name>A0ABW8LEL4_9ACTN</name>
<dbReference type="EMBL" id="JBJDQH010000001">
    <property type="protein sequence ID" value="MFK4263400.1"/>
    <property type="molecule type" value="Genomic_DNA"/>
</dbReference>
<accession>A0ABW8LEL4</accession>
<feature type="compositionally biased region" description="Low complexity" evidence="1">
    <location>
        <begin position="28"/>
        <end position="37"/>
    </location>
</feature>
<sequence length="413" mass="45539">MTGTVEPIPLLRGERGAPRPPYAPAPLPGGADAPAAPRHGRPRVLLAPVTVTPGKPLTPSHLKGLFWVDVMYRATARLADVTYRYSPTTYHPTDQTLGFWEYLDHTLGDTDYSQLSEEEIGELYVGYRADGRQTPVSALRPYLDAIEQHGWVHPSSARVLELWSAQYARLGMHDPGLTEHQPPGMTLDEVLDRLVPLGLCLDMREYGGPVYLDATRYGLPLRQIATAQGRPNYLACALRELVPLVPGYDEVVLLYDRELEPDYQLLQRVLAELGPVVRRVPVGRVPIDGQIRSARHGDWRGHSAGALLEALGADHDGPALRLGMRLYFIATLGPGDRQSFRPDLLRQCVVRAERMLGSYEATAGAAAAEAGLTGFLERQRGDHAYVDPYRLTSGLLAKHRPAPVHELLPAVFL</sequence>
<organism evidence="2 3">
    <name type="scientific">Streptomyces milbemycinicus</name>
    <dbReference type="NCBI Taxonomy" id="476552"/>
    <lineage>
        <taxon>Bacteria</taxon>
        <taxon>Bacillati</taxon>
        <taxon>Actinomycetota</taxon>
        <taxon>Actinomycetes</taxon>
        <taxon>Kitasatosporales</taxon>
        <taxon>Streptomycetaceae</taxon>
        <taxon>Streptomyces</taxon>
    </lineage>
</organism>
<reference evidence="2 3" key="1">
    <citation type="submission" date="2024-11" db="EMBL/GenBank/DDBJ databases">
        <title>The Natural Products Discovery Center: Release of the First 8490 Sequenced Strains for Exploring Actinobacteria Biosynthetic Diversity.</title>
        <authorList>
            <person name="Kalkreuter E."/>
            <person name="Kautsar S.A."/>
            <person name="Yang D."/>
            <person name="Bader C.D."/>
            <person name="Teijaro C.N."/>
            <person name="Fluegel L."/>
            <person name="Davis C.M."/>
            <person name="Simpson J.R."/>
            <person name="Lauterbach L."/>
            <person name="Steele A.D."/>
            <person name="Gui C."/>
            <person name="Meng S."/>
            <person name="Li G."/>
            <person name="Viehrig K."/>
            <person name="Ye F."/>
            <person name="Su P."/>
            <person name="Kiefer A.F."/>
            <person name="Nichols A."/>
            <person name="Cepeda A.J."/>
            <person name="Yan W."/>
            <person name="Fan B."/>
            <person name="Jiang Y."/>
            <person name="Adhikari A."/>
            <person name="Zheng C.-J."/>
            <person name="Schuster L."/>
            <person name="Cowan T.M."/>
            <person name="Smanski M.J."/>
            <person name="Chevrette M.G."/>
            <person name="De Carvalho L.P.S."/>
            <person name="Shen B."/>
        </authorList>
    </citation>
    <scope>NUCLEOTIDE SEQUENCE [LARGE SCALE GENOMIC DNA]</scope>
    <source>
        <strain evidence="2 3">NPDC020863</strain>
    </source>
</reference>
<feature type="compositionally biased region" description="Pro residues" evidence="1">
    <location>
        <begin position="18"/>
        <end position="27"/>
    </location>
</feature>
<evidence type="ECO:0000256" key="1">
    <source>
        <dbReference type="SAM" id="MobiDB-lite"/>
    </source>
</evidence>
<comment type="caution">
    <text evidence="2">The sequence shown here is derived from an EMBL/GenBank/DDBJ whole genome shotgun (WGS) entry which is preliminary data.</text>
</comment>
<evidence type="ECO:0000313" key="3">
    <source>
        <dbReference type="Proteomes" id="UP001620295"/>
    </source>
</evidence>